<evidence type="ECO:0000256" key="5">
    <source>
        <dbReference type="ARBA" id="ARBA00023136"/>
    </source>
</evidence>
<keyword evidence="2" id="KW-1003">Cell membrane</keyword>
<evidence type="ECO:0000256" key="4">
    <source>
        <dbReference type="ARBA" id="ARBA00022989"/>
    </source>
</evidence>
<evidence type="ECO:0000313" key="8">
    <source>
        <dbReference type="EMBL" id="MPL90271.1"/>
    </source>
</evidence>
<name>A0A644VG81_9ZZZZ</name>
<comment type="caution">
    <text evidence="8">The sequence shown here is derived from an EMBL/GenBank/DDBJ whole genome shotgun (WGS) entry which is preliminary data.</text>
</comment>
<dbReference type="PANTHER" id="PTHR30489">
    <property type="entry name" value="LIPOPROTEIN-RELEASING SYSTEM TRANSMEMBRANE PROTEIN LOLE"/>
    <property type="match status" value="1"/>
</dbReference>
<feature type="transmembrane region" description="Helical" evidence="6">
    <location>
        <begin position="251"/>
        <end position="274"/>
    </location>
</feature>
<sequence>MLLIRPAIKNILGGGMRTWLNMAVLSFTFVLIVLYNGITDGWVQESRRETIQWETGQGQLWHSDYDRFDIFSIQEAHGVIPEKLQPAIAAHTYTPILVSLGVIYPQGRLQNVMLKGIDPEQSILNIPSKQLKSSGDEIVTLIGKRMAQAAKLKKGDRVMVRWRDRNGTFDAREVLISDVFDTKVASVDEGQLWFNLEDLRKLTSLPDEATYLIRSANGPVVSDVEGWHYKDLKFLLADLDMMLKGERIEMAIIFTVLLSIGLLALFDTQVLSIFRRQKEIGTYIALGMTPRRVAGLFTLEGTSYSILGILFGALWGTPILVWFARAGISMPEMDNMGIAIGNALYPVYEPSSVLLNIFIIVSLSALISYLPARKIAKQNVVYALKGKIS</sequence>
<protein>
    <recommendedName>
        <fullName evidence="7">ABC3 transporter permease C-terminal domain-containing protein</fullName>
    </recommendedName>
</protein>
<evidence type="ECO:0000256" key="3">
    <source>
        <dbReference type="ARBA" id="ARBA00022692"/>
    </source>
</evidence>
<feature type="transmembrane region" description="Helical" evidence="6">
    <location>
        <begin position="20"/>
        <end position="38"/>
    </location>
</feature>
<evidence type="ECO:0000256" key="2">
    <source>
        <dbReference type="ARBA" id="ARBA00022475"/>
    </source>
</evidence>
<keyword evidence="5 6" id="KW-0472">Membrane</keyword>
<feature type="domain" description="ABC3 transporter permease C-terminal" evidence="7">
    <location>
        <begin position="252"/>
        <end position="379"/>
    </location>
</feature>
<dbReference type="Pfam" id="PF02687">
    <property type="entry name" value="FtsX"/>
    <property type="match status" value="1"/>
</dbReference>
<dbReference type="InterPro" id="IPR051447">
    <property type="entry name" value="Lipoprotein-release_system"/>
</dbReference>
<dbReference type="GO" id="GO:0044874">
    <property type="term" value="P:lipoprotein localization to outer membrane"/>
    <property type="evidence" value="ECO:0007669"/>
    <property type="project" value="TreeGrafter"/>
</dbReference>
<dbReference type="AlphaFoldDB" id="A0A644VG81"/>
<gene>
    <name evidence="8" type="ORF">SDC9_36318</name>
</gene>
<comment type="subcellular location">
    <subcellularLocation>
        <location evidence="1">Cell membrane</location>
        <topology evidence="1">Multi-pass membrane protein</topology>
    </subcellularLocation>
</comment>
<dbReference type="PANTHER" id="PTHR30489:SF0">
    <property type="entry name" value="LIPOPROTEIN-RELEASING SYSTEM TRANSMEMBRANE PROTEIN LOLE"/>
    <property type="match status" value="1"/>
</dbReference>
<evidence type="ECO:0000259" key="7">
    <source>
        <dbReference type="Pfam" id="PF02687"/>
    </source>
</evidence>
<feature type="transmembrane region" description="Helical" evidence="6">
    <location>
        <begin position="353"/>
        <end position="372"/>
    </location>
</feature>
<keyword evidence="3 6" id="KW-0812">Transmembrane</keyword>
<accession>A0A644VG81</accession>
<organism evidence="8">
    <name type="scientific">bioreactor metagenome</name>
    <dbReference type="NCBI Taxonomy" id="1076179"/>
    <lineage>
        <taxon>unclassified sequences</taxon>
        <taxon>metagenomes</taxon>
        <taxon>ecological metagenomes</taxon>
    </lineage>
</organism>
<keyword evidence="4 6" id="KW-1133">Transmembrane helix</keyword>
<evidence type="ECO:0000256" key="1">
    <source>
        <dbReference type="ARBA" id="ARBA00004651"/>
    </source>
</evidence>
<proteinExistence type="predicted"/>
<reference evidence="8" key="1">
    <citation type="submission" date="2019-08" db="EMBL/GenBank/DDBJ databases">
        <authorList>
            <person name="Kucharzyk K."/>
            <person name="Murdoch R.W."/>
            <person name="Higgins S."/>
            <person name="Loffler F."/>
        </authorList>
    </citation>
    <scope>NUCLEOTIDE SEQUENCE</scope>
</reference>
<dbReference type="GO" id="GO:0098797">
    <property type="term" value="C:plasma membrane protein complex"/>
    <property type="evidence" value="ECO:0007669"/>
    <property type="project" value="TreeGrafter"/>
</dbReference>
<dbReference type="InterPro" id="IPR003838">
    <property type="entry name" value="ABC3_permease_C"/>
</dbReference>
<dbReference type="EMBL" id="VSSQ01000299">
    <property type="protein sequence ID" value="MPL90271.1"/>
    <property type="molecule type" value="Genomic_DNA"/>
</dbReference>
<evidence type="ECO:0000256" key="6">
    <source>
        <dbReference type="SAM" id="Phobius"/>
    </source>
</evidence>